<dbReference type="EMBL" id="AGNL01045285">
    <property type="protein sequence ID" value="EJK48922.1"/>
    <property type="molecule type" value="Genomic_DNA"/>
</dbReference>
<dbReference type="PANTHER" id="PTHR45918:SF1">
    <property type="entry name" value="ALPHA-1,3_1,6-MANNOSYLTRANSFERASE ALG2"/>
    <property type="match status" value="1"/>
</dbReference>
<comment type="pathway">
    <text evidence="3">Protein modification; protein glycosylation.</text>
</comment>
<protein>
    <recommendedName>
        <fullName evidence="3">Alpha-1,3/1,6-mannosyltransferase ALG2</fullName>
        <ecNumber evidence="3">2.4.1.132</ecNumber>
        <ecNumber evidence="3">2.4.1.257</ecNumber>
    </recommendedName>
    <alternativeName>
        <fullName evidence="3">GDP-Man:Man(1)GlcNAc(2)-PP-Dol alpha-1,3-mannosyltransferase</fullName>
    </alternativeName>
</protein>
<dbReference type="GO" id="GO:0102704">
    <property type="term" value="F:GDP-Man:Man(2)GlcNAc(2)-PP-Dol alpha-1,6-mannosyltransferase activity"/>
    <property type="evidence" value="ECO:0007669"/>
    <property type="project" value="UniProtKB-UniRule"/>
</dbReference>
<evidence type="ECO:0000256" key="1">
    <source>
        <dbReference type="ARBA" id="ARBA00022676"/>
    </source>
</evidence>
<accession>K0RQD8</accession>
<dbReference type="OrthoDB" id="448893at2759"/>
<dbReference type="GO" id="GO:0004378">
    <property type="term" value="F:GDP-Man:Man(1)GlcNAc(2)-PP-Dol alpha-1,3-mannosyltransferase activity"/>
    <property type="evidence" value="ECO:0007669"/>
    <property type="project" value="UniProtKB-UniRule"/>
</dbReference>
<dbReference type="AlphaFoldDB" id="K0RQD8"/>
<sequence>MEKTSTGEPSMKHVVFLHLDLGIGGAESLILNLAKATLPNQTNHEESSARHRSNGCDISIYTTHCSQSHCYDEVKPPNGALAPFVRIRGSWIPRKFIFGGTALCSSIRMLYLTHRAAAENPNASVFVIDVLPTGVPYLANYCNFNAGVLFYCHFPDKLLTRDTVNGEVASRIQSGPDRNEIIPLFCKCFSILKAIYRWVMDAIEESTMAYADLVAVNSTFTKLEVSRAFPSLFANDEHVKVLYPAIESTLSKERRKEQRSPGGNSNESLICQSGPIVSLNRFERKKNVALLLHAYGVLLEHASKKGKNYILPPLIVAGGYDPLNVENVEHLAELRRLADEILDRHNLPPSVVLSPMSDDGRDNVFENASITFMPSVSNEGRSSLLQCASVWCYTPHREHFGIVPLEAMDAGLPVVAINSGGPMETIVDGVTGCLIDYFPLGTASPSDNETVKGFANAIENILSDSVSAMRMGKNGQQRVDSIFGMETFREKWWDLLVEAQNRGILRHRSHSASYPSVLRTWLRSIFWEGLQVFTLILLVTYGLREAKLIDKDVTLVRALSQQYQQLFNLDEL</sequence>
<dbReference type="EC" id="2.4.1.132" evidence="3"/>
<comment type="catalytic activity">
    <reaction evidence="3">
        <text>an alpha-D-Man-(1-&gt;3)-beta-D-Man-(1-&gt;4)-beta-D-GlcNAc-(1-&gt;4)-alpha-D-GlcNAc-diphospho-di-trans,poly-cis-dolichol + GDP-alpha-D-mannose = an alpha-D-Man-(1-&gt;3)-[alpha-D-Man-(1-&gt;6)]-beta-D-Man-(1-&gt;4)-beta-D-GlcNAc-(1-&gt;4)-alpha-D-GlcNAc-diphospho-di-trans,poly-cis-dolichol + GDP + H(+)</text>
        <dbReference type="Rhea" id="RHEA:29519"/>
        <dbReference type="Rhea" id="RHEA-COMP:19513"/>
        <dbReference type="Rhea" id="RHEA-COMP:19515"/>
        <dbReference type="ChEBI" id="CHEBI:15378"/>
        <dbReference type="ChEBI" id="CHEBI:57527"/>
        <dbReference type="ChEBI" id="CHEBI:58189"/>
        <dbReference type="ChEBI" id="CHEBI:132510"/>
        <dbReference type="ChEBI" id="CHEBI:132511"/>
        <dbReference type="EC" id="2.4.1.257"/>
    </reaction>
    <physiologicalReaction direction="left-to-right" evidence="3">
        <dbReference type="Rhea" id="RHEA:29520"/>
    </physiologicalReaction>
</comment>
<comment type="subcellular location">
    <subcellularLocation>
        <location evidence="3">Endoplasmic reticulum membrane</location>
        <topology evidence="3">Single-pass membrane protein</topology>
    </subcellularLocation>
</comment>
<dbReference type="Gene3D" id="3.40.50.2000">
    <property type="entry name" value="Glycogen Phosphorylase B"/>
    <property type="match status" value="1"/>
</dbReference>
<name>K0RQD8_THAOC</name>
<comment type="function">
    <text evidence="3">Mannosylates Man(2)GlcNAc(2)-dolichol diphosphate and Man(1)GlcNAc(2)-dolichol diphosphate to form Man(3)GlcNAc(2)-dolichol diphosphate.</text>
</comment>
<evidence type="ECO:0000259" key="4">
    <source>
        <dbReference type="Pfam" id="PF00534"/>
    </source>
</evidence>
<dbReference type="EC" id="2.4.1.257" evidence="3"/>
<dbReference type="SUPFAM" id="SSF53756">
    <property type="entry name" value="UDP-Glycosyltransferase/glycogen phosphorylase"/>
    <property type="match status" value="1"/>
</dbReference>
<evidence type="ECO:0000256" key="3">
    <source>
        <dbReference type="RuleBase" id="RU367136"/>
    </source>
</evidence>
<dbReference type="InterPro" id="IPR027054">
    <property type="entry name" value="ALG2"/>
</dbReference>
<gene>
    <name evidence="5" type="ORF">THAOC_32241</name>
</gene>
<dbReference type="eggNOG" id="KOG0853">
    <property type="taxonomic scope" value="Eukaryota"/>
</dbReference>
<dbReference type="UniPathway" id="UPA00378"/>
<dbReference type="Pfam" id="PF00534">
    <property type="entry name" value="Glycos_transf_1"/>
    <property type="match status" value="1"/>
</dbReference>
<keyword evidence="2 3" id="KW-0808">Transferase</keyword>
<dbReference type="InterPro" id="IPR001296">
    <property type="entry name" value="Glyco_trans_1"/>
</dbReference>
<comment type="caution">
    <text evidence="5">The sequence shown here is derived from an EMBL/GenBank/DDBJ whole genome shotgun (WGS) entry which is preliminary data.</text>
</comment>
<dbReference type="Proteomes" id="UP000266841">
    <property type="component" value="Unassembled WGS sequence"/>
</dbReference>
<reference evidence="5 6" key="1">
    <citation type="journal article" date="2012" name="Genome Biol.">
        <title>Genome and low-iron response of an oceanic diatom adapted to chronic iron limitation.</title>
        <authorList>
            <person name="Lommer M."/>
            <person name="Specht M."/>
            <person name="Roy A.S."/>
            <person name="Kraemer L."/>
            <person name="Andreson R."/>
            <person name="Gutowska M.A."/>
            <person name="Wolf J."/>
            <person name="Bergner S.V."/>
            <person name="Schilhabel M.B."/>
            <person name="Klostermeier U.C."/>
            <person name="Beiko R.G."/>
            <person name="Rosenstiel P."/>
            <person name="Hippler M."/>
            <person name="Laroche J."/>
        </authorList>
    </citation>
    <scope>NUCLEOTIDE SEQUENCE [LARGE SCALE GENOMIC DNA]</scope>
    <source>
        <strain evidence="5 6">CCMP1005</strain>
    </source>
</reference>
<dbReference type="GO" id="GO:0005789">
    <property type="term" value="C:endoplasmic reticulum membrane"/>
    <property type="evidence" value="ECO:0007669"/>
    <property type="project" value="UniProtKB-SubCell"/>
</dbReference>
<proteinExistence type="inferred from homology"/>
<dbReference type="OMA" id="NASITFM"/>
<comment type="catalytic activity">
    <reaction evidence="3">
        <text>a beta-D-Man-(1-&gt;4)-beta-D-GlcNAc-(1-&gt;4)-alpha-D-GlcNAc-diphospho-di-trans,poly-cis-dolichol + GDP-alpha-D-mannose = an alpha-D-Man-(1-&gt;3)-beta-D-Man-(1-&gt;4)-beta-D-GlcNAc-(1-&gt;4)-alpha-D-GlcNAc-diphospho-di-trans,poly-cis-dolichol + GDP + H(+)</text>
        <dbReference type="Rhea" id="RHEA:29515"/>
        <dbReference type="Rhea" id="RHEA-COMP:19511"/>
        <dbReference type="Rhea" id="RHEA-COMP:19513"/>
        <dbReference type="ChEBI" id="CHEBI:15378"/>
        <dbReference type="ChEBI" id="CHEBI:57527"/>
        <dbReference type="ChEBI" id="CHEBI:58189"/>
        <dbReference type="ChEBI" id="CHEBI:58472"/>
        <dbReference type="ChEBI" id="CHEBI:132510"/>
        <dbReference type="EC" id="2.4.1.132"/>
    </reaction>
    <physiologicalReaction direction="left-to-right" evidence="3">
        <dbReference type="Rhea" id="RHEA:29516"/>
    </physiologicalReaction>
</comment>
<evidence type="ECO:0000313" key="6">
    <source>
        <dbReference type="Proteomes" id="UP000266841"/>
    </source>
</evidence>
<keyword evidence="6" id="KW-1185">Reference proteome</keyword>
<dbReference type="PANTHER" id="PTHR45918">
    <property type="entry name" value="ALPHA-1,3/1,6-MANNOSYLTRANSFERASE ALG2"/>
    <property type="match status" value="1"/>
</dbReference>
<feature type="domain" description="Glycosyl transferase family 1" evidence="4">
    <location>
        <begin position="276"/>
        <end position="478"/>
    </location>
</feature>
<evidence type="ECO:0000256" key="2">
    <source>
        <dbReference type="ARBA" id="ARBA00022679"/>
    </source>
</evidence>
<keyword evidence="1 3" id="KW-0328">Glycosyltransferase</keyword>
<comment type="similarity">
    <text evidence="3">Belongs to the glycosyltransferase group 1 family.</text>
</comment>
<evidence type="ECO:0000313" key="5">
    <source>
        <dbReference type="EMBL" id="EJK48922.1"/>
    </source>
</evidence>
<organism evidence="5 6">
    <name type="scientific">Thalassiosira oceanica</name>
    <name type="common">Marine diatom</name>
    <dbReference type="NCBI Taxonomy" id="159749"/>
    <lineage>
        <taxon>Eukaryota</taxon>
        <taxon>Sar</taxon>
        <taxon>Stramenopiles</taxon>
        <taxon>Ochrophyta</taxon>
        <taxon>Bacillariophyta</taxon>
        <taxon>Coscinodiscophyceae</taxon>
        <taxon>Thalassiosirophycidae</taxon>
        <taxon>Thalassiosirales</taxon>
        <taxon>Thalassiosiraceae</taxon>
        <taxon>Thalassiosira</taxon>
    </lineage>
</organism>